<evidence type="ECO:0000259" key="1">
    <source>
        <dbReference type="Pfam" id="PF01882"/>
    </source>
</evidence>
<comment type="caution">
    <text evidence="2">The sequence shown here is derived from an EMBL/GenBank/DDBJ whole genome shotgun (WGS) entry which is preliminary data.</text>
</comment>
<dbReference type="Proteomes" id="UP000630805">
    <property type="component" value="Unassembled WGS sequence"/>
</dbReference>
<sequence length="420" mass="46828">MLVAACVALGLSLIAVVAGDATRPAAGWPWVLLGLLAACDLLLSWPRRRVVTVEPLSDVFVGEENQIELTVNPAAPDMRGELDWPDGLRGPKDFNLSEGRVQIPFRATRRGTWVFANLWLTWSSRLRLFEFVPKMGFDLQVAVVPNIRRVQSGEISTTVQSRLFGVKENRVIGEGTEFHQLRDFVPGMDAKSIDWKRSARHRSLVAKEVRAERNHHVIIALDNGYQMREEIADLPKIDHAITAALATAWAAAIGGDLVGLYAYDAQPRLFLPPEPGRTAFARLRSRTAELSYESVETNHTLAMTELNARTPKRSLIIVFSDFVDTISAELMVENVSVLAKRHLIVFVALRDPILEAQVNRAPQDMNGVAETVSTGQLLHERRLVLERLHQLGITVIDAEPGEISTRLISTYLEIKAREMI</sequence>
<feature type="domain" description="DUF58" evidence="1">
    <location>
        <begin position="181"/>
        <end position="352"/>
    </location>
</feature>
<proteinExistence type="predicted"/>
<protein>
    <submittedName>
        <fullName evidence="2">DUF58 domain-containing protein</fullName>
    </submittedName>
</protein>
<dbReference type="Gene3D" id="3.40.50.410">
    <property type="entry name" value="von Willebrand factor, type A domain"/>
    <property type="match status" value="1"/>
</dbReference>
<dbReference type="PANTHER" id="PTHR33608">
    <property type="entry name" value="BLL2464 PROTEIN"/>
    <property type="match status" value="1"/>
</dbReference>
<reference evidence="2 3" key="1">
    <citation type="submission" date="2020-06" db="EMBL/GenBank/DDBJ databases">
        <authorList>
            <person name="Cao W.R."/>
        </authorList>
    </citation>
    <scope>NUCLEOTIDE SEQUENCE [LARGE SCALE GENOMIC DNA]</scope>
    <source>
        <strain evidence="2 3">B1Z28</strain>
    </source>
</reference>
<dbReference type="SUPFAM" id="SSF53300">
    <property type="entry name" value="vWA-like"/>
    <property type="match status" value="1"/>
</dbReference>
<dbReference type="PANTHER" id="PTHR33608:SF3">
    <property type="entry name" value="SLR2013 PROTEIN"/>
    <property type="match status" value="1"/>
</dbReference>
<dbReference type="Pfam" id="PF01882">
    <property type="entry name" value="DUF58"/>
    <property type="match status" value="1"/>
</dbReference>
<keyword evidence="3" id="KW-1185">Reference proteome</keyword>
<dbReference type="InterPro" id="IPR002881">
    <property type="entry name" value="DUF58"/>
</dbReference>
<evidence type="ECO:0000313" key="2">
    <source>
        <dbReference type="EMBL" id="NVO57820.1"/>
    </source>
</evidence>
<dbReference type="InterPro" id="IPR036465">
    <property type="entry name" value="vWFA_dom_sf"/>
</dbReference>
<name>A0ABX2PUG9_9RHOB</name>
<dbReference type="EMBL" id="JABXWT010000015">
    <property type="protein sequence ID" value="NVO57820.1"/>
    <property type="molecule type" value="Genomic_DNA"/>
</dbReference>
<evidence type="ECO:0000313" key="3">
    <source>
        <dbReference type="Proteomes" id="UP000630805"/>
    </source>
</evidence>
<organism evidence="2 3">
    <name type="scientific">Ruegeria haliotis</name>
    <dbReference type="NCBI Taxonomy" id="2747601"/>
    <lineage>
        <taxon>Bacteria</taxon>
        <taxon>Pseudomonadati</taxon>
        <taxon>Pseudomonadota</taxon>
        <taxon>Alphaproteobacteria</taxon>
        <taxon>Rhodobacterales</taxon>
        <taxon>Roseobacteraceae</taxon>
        <taxon>Ruegeria</taxon>
    </lineage>
</organism>
<gene>
    <name evidence="2" type="ORF">HW561_18645</name>
</gene>
<accession>A0ABX2PUG9</accession>